<reference evidence="4 5" key="1">
    <citation type="submission" date="2020-04" db="EMBL/GenBank/DDBJ databases">
        <title>Molecular characterization of pseudomonads from Agaricus bisporus reveal novel blotch 2 pathogens in Western Europe.</title>
        <authorList>
            <person name="Taparia T."/>
            <person name="Krijger M."/>
            <person name="Haynes E."/>
            <person name="Elpinstone J.G."/>
            <person name="Noble R."/>
            <person name="Van Der Wolf J."/>
        </authorList>
    </citation>
    <scope>NUCLEOTIDE SEQUENCE [LARGE SCALE GENOMIC DNA]</scope>
    <source>
        <strain evidence="4 5">G9001</strain>
    </source>
</reference>
<accession>A0A7Y8BTV7</accession>
<dbReference type="RefSeq" id="WP_177102662.1">
    <property type="nucleotide sequence ID" value="NZ_JACAQA010000019.1"/>
</dbReference>
<dbReference type="PROSITE" id="PS51186">
    <property type="entry name" value="GNAT"/>
    <property type="match status" value="1"/>
</dbReference>
<dbReference type="Gene3D" id="3.40.630.30">
    <property type="match status" value="1"/>
</dbReference>
<dbReference type="Pfam" id="PF00583">
    <property type="entry name" value="Acetyltransf_1"/>
    <property type="match status" value="1"/>
</dbReference>
<evidence type="ECO:0000256" key="1">
    <source>
        <dbReference type="ARBA" id="ARBA00022679"/>
    </source>
</evidence>
<dbReference type="SUPFAM" id="SSF55729">
    <property type="entry name" value="Acyl-CoA N-acyltransferases (Nat)"/>
    <property type="match status" value="1"/>
</dbReference>
<evidence type="ECO:0000313" key="4">
    <source>
        <dbReference type="EMBL" id="NWB87571.1"/>
    </source>
</evidence>
<feature type="domain" description="N-acetyltransferase" evidence="3">
    <location>
        <begin position="6"/>
        <end position="157"/>
    </location>
</feature>
<protein>
    <submittedName>
        <fullName evidence="4">GNAT family N-acetyltransferase</fullName>
    </submittedName>
</protein>
<dbReference type="GO" id="GO:0016747">
    <property type="term" value="F:acyltransferase activity, transferring groups other than amino-acyl groups"/>
    <property type="evidence" value="ECO:0007669"/>
    <property type="project" value="InterPro"/>
</dbReference>
<dbReference type="Proteomes" id="UP000522864">
    <property type="component" value="Unassembled WGS sequence"/>
</dbReference>
<comment type="caution">
    <text evidence="4">The sequence shown here is derived from an EMBL/GenBank/DDBJ whole genome shotgun (WGS) entry which is preliminary data.</text>
</comment>
<dbReference type="PANTHER" id="PTHR43877">
    <property type="entry name" value="AMINOALKYLPHOSPHONATE N-ACETYLTRANSFERASE-RELATED-RELATED"/>
    <property type="match status" value="1"/>
</dbReference>
<organism evidence="4 5">
    <name type="scientific">Pseudomonas gingeri</name>
    <dbReference type="NCBI Taxonomy" id="117681"/>
    <lineage>
        <taxon>Bacteria</taxon>
        <taxon>Pseudomonadati</taxon>
        <taxon>Pseudomonadota</taxon>
        <taxon>Gammaproteobacteria</taxon>
        <taxon>Pseudomonadales</taxon>
        <taxon>Pseudomonadaceae</taxon>
        <taxon>Pseudomonas</taxon>
    </lineage>
</organism>
<sequence length="157" mass="17474">MNARLTRYDDLSALQREQLADLEVHPGQLQFCGDIQAALHFLPREPHDGVLGFALLDHDTPVAFLLLKRHPFVPHWADESSATLHALQVDKRLQGQGFGAACLQALPAAARQAWPQVRQLLLSVGTDNQAAMSLYLKQGWVDTGEAYRGERRLTLTL</sequence>
<dbReference type="CDD" id="cd04301">
    <property type="entry name" value="NAT_SF"/>
    <property type="match status" value="1"/>
</dbReference>
<dbReference type="AlphaFoldDB" id="A0A7Y8BTV7"/>
<evidence type="ECO:0000256" key="2">
    <source>
        <dbReference type="ARBA" id="ARBA00023315"/>
    </source>
</evidence>
<dbReference type="InterPro" id="IPR000182">
    <property type="entry name" value="GNAT_dom"/>
</dbReference>
<dbReference type="InterPro" id="IPR050832">
    <property type="entry name" value="Bact_Acetyltransf"/>
</dbReference>
<evidence type="ECO:0000259" key="3">
    <source>
        <dbReference type="PROSITE" id="PS51186"/>
    </source>
</evidence>
<name>A0A7Y8BTV7_9PSED</name>
<keyword evidence="2" id="KW-0012">Acyltransferase</keyword>
<gene>
    <name evidence="4" type="ORF">HX830_22135</name>
</gene>
<evidence type="ECO:0000313" key="5">
    <source>
        <dbReference type="Proteomes" id="UP000522864"/>
    </source>
</evidence>
<dbReference type="InterPro" id="IPR016181">
    <property type="entry name" value="Acyl_CoA_acyltransferase"/>
</dbReference>
<keyword evidence="1 4" id="KW-0808">Transferase</keyword>
<proteinExistence type="predicted"/>
<dbReference type="EMBL" id="JACAQA010000019">
    <property type="protein sequence ID" value="NWB87571.1"/>
    <property type="molecule type" value="Genomic_DNA"/>
</dbReference>